<name>A0A9D3THN5_MEGAT</name>
<evidence type="ECO:0000313" key="3">
    <source>
        <dbReference type="Proteomes" id="UP001046870"/>
    </source>
</evidence>
<proteinExistence type="predicted"/>
<dbReference type="InterPro" id="IPR029400">
    <property type="entry name" value="TINF2_N"/>
</dbReference>
<reference evidence="2" key="1">
    <citation type="submission" date="2021-01" db="EMBL/GenBank/DDBJ databases">
        <authorList>
            <person name="Zahm M."/>
            <person name="Roques C."/>
            <person name="Cabau C."/>
            <person name="Klopp C."/>
            <person name="Donnadieu C."/>
            <person name="Jouanno E."/>
            <person name="Lampietro C."/>
            <person name="Louis A."/>
            <person name="Herpin A."/>
            <person name="Echchiki A."/>
            <person name="Berthelot C."/>
            <person name="Parey E."/>
            <person name="Roest-Crollius H."/>
            <person name="Braasch I."/>
            <person name="Postlethwait J."/>
            <person name="Bobe J."/>
            <person name="Montfort J."/>
            <person name="Bouchez O."/>
            <person name="Begum T."/>
            <person name="Mejri S."/>
            <person name="Adams A."/>
            <person name="Chen W.-J."/>
            <person name="Guiguen Y."/>
        </authorList>
    </citation>
    <scope>NUCLEOTIDE SEQUENCE</scope>
    <source>
        <strain evidence="2">YG-15Mar2019-1</strain>
        <tissue evidence="2">Brain</tissue>
    </source>
</reference>
<dbReference type="Proteomes" id="UP001046870">
    <property type="component" value="Chromosome 2"/>
</dbReference>
<keyword evidence="3" id="KW-1185">Reference proteome</keyword>
<dbReference type="GO" id="GO:1904356">
    <property type="term" value="P:regulation of telomere maintenance via telomere lengthening"/>
    <property type="evidence" value="ECO:0007669"/>
    <property type="project" value="TreeGrafter"/>
</dbReference>
<dbReference type="GO" id="GO:0016233">
    <property type="term" value="P:telomere capping"/>
    <property type="evidence" value="ECO:0007669"/>
    <property type="project" value="InterPro"/>
</dbReference>
<sequence length="118" mass="13724">MEEFVALVTEAVPELLSYRERSHLILALRMRSSDVKVEASEADFVELVQTLMEDPAEREHFLQLGPSYDSGLQMLVWEFLSRLEQLLPVPDLKQVRRQTPLHHTWTCWGCQFTSPCVH</sequence>
<dbReference type="GO" id="GO:0042162">
    <property type="term" value="F:telomeric DNA binding"/>
    <property type="evidence" value="ECO:0007669"/>
    <property type="project" value="TreeGrafter"/>
</dbReference>
<dbReference type="Pfam" id="PF14973">
    <property type="entry name" value="TINF2_N"/>
    <property type="match status" value="1"/>
</dbReference>
<feature type="domain" description="TERF1-interacting nuclear factor 2 N-terminal" evidence="1">
    <location>
        <begin position="32"/>
        <end position="94"/>
    </location>
</feature>
<gene>
    <name evidence="2" type="ORF">MATL_G00021430</name>
</gene>
<organism evidence="2 3">
    <name type="scientific">Megalops atlanticus</name>
    <name type="common">Tarpon</name>
    <name type="synonym">Clupea gigantea</name>
    <dbReference type="NCBI Taxonomy" id="7932"/>
    <lineage>
        <taxon>Eukaryota</taxon>
        <taxon>Metazoa</taxon>
        <taxon>Chordata</taxon>
        <taxon>Craniata</taxon>
        <taxon>Vertebrata</taxon>
        <taxon>Euteleostomi</taxon>
        <taxon>Actinopterygii</taxon>
        <taxon>Neopterygii</taxon>
        <taxon>Teleostei</taxon>
        <taxon>Elopiformes</taxon>
        <taxon>Megalopidae</taxon>
        <taxon>Megalops</taxon>
    </lineage>
</organism>
<evidence type="ECO:0000313" key="2">
    <source>
        <dbReference type="EMBL" id="KAG7487265.1"/>
    </source>
</evidence>
<dbReference type="PANTHER" id="PTHR15512">
    <property type="entry name" value="TERF1-INTERACTING NUCLEAR FACTOR 2"/>
    <property type="match status" value="1"/>
</dbReference>
<dbReference type="OrthoDB" id="9948370at2759"/>
<protein>
    <recommendedName>
        <fullName evidence="1">TERF1-interacting nuclear factor 2 N-terminal domain-containing protein</fullName>
    </recommendedName>
</protein>
<dbReference type="AlphaFoldDB" id="A0A9D3THN5"/>
<dbReference type="PANTHER" id="PTHR15512:SF2">
    <property type="match status" value="1"/>
</dbReference>
<evidence type="ECO:0000259" key="1">
    <source>
        <dbReference type="Pfam" id="PF14973"/>
    </source>
</evidence>
<accession>A0A9D3THN5</accession>
<comment type="caution">
    <text evidence="2">The sequence shown here is derived from an EMBL/GenBank/DDBJ whole genome shotgun (WGS) entry which is preliminary data.</text>
</comment>
<dbReference type="InterPro" id="IPR039098">
    <property type="entry name" value="TINF2"/>
</dbReference>
<dbReference type="GO" id="GO:0070187">
    <property type="term" value="C:shelterin complex"/>
    <property type="evidence" value="ECO:0007669"/>
    <property type="project" value="InterPro"/>
</dbReference>
<dbReference type="EMBL" id="JAFDVH010000002">
    <property type="protein sequence ID" value="KAG7487265.1"/>
    <property type="molecule type" value="Genomic_DNA"/>
</dbReference>